<dbReference type="CTD" id="184553"/>
<dbReference type="eggNOG" id="ENOG502TCU1">
    <property type="taxonomic scope" value="Eukaryota"/>
</dbReference>
<dbReference type="HOGENOM" id="CLU_058894_0_0_1"/>
<dbReference type="RefSeq" id="NP_505676.4">
    <property type="nucleotide sequence ID" value="NM_073275.4"/>
</dbReference>
<dbReference type="KEGG" id="cel:CELE_F15H10.5"/>
<dbReference type="PhylomeDB" id="Q19489"/>
<evidence type="ECO:0000313" key="2">
    <source>
        <dbReference type="EMBL" id="CAA98262.4"/>
    </source>
</evidence>
<dbReference type="AlphaFoldDB" id="Q19489"/>
<dbReference type="OMA" id="VREINCK"/>
<accession>Q19489</accession>
<feature type="chain" id="PRO_5004187218" evidence="1">
    <location>
        <begin position="21"/>
        <end position="303"/>
    </location>
</feature>
<sequence>MLSLILYIFLFASINAQSLALEKRACNTEKIIWIPDYGEYYEEQVELSLASRTSMNPESMTRILKEECKFEKDAFRVKRKTNFMVKGAHDLYHKLKKYYKYFEHVMKVMSFVEVIHDLWSGGKLVMQFFELEEMKEALEDTFRTSIQLLISGEKIPEIILNHPNVLSALKQRIPIQNQQLLSRVAASDVTCYQRDKHSQVVMVLKLKVPRVYEIPVKKCDDISVNNGLLYHVSETELLRRLEIDIKKCFFESFAFCPPGAVREINCKEEDLKICRVSLERKGSDSKFSYFQLFWIPAMMYINI</sequence>
<proteinExistence type="predicted"/>
<evidence type="ECO:0000313" key="3">
    <source>
        <dbReference type="Proteomes" id="UP000001940"/>
    </source>
</evidence>
<dbReference type="FunCoup" id="Q19489">
    <property type="interactions" value="126"/>
</dbReference>
<protein>
    <submittedName>
        <fullName evidence="2">DUF19 domain-containing protein</fullName>
    </submittedName>
</protein>
<dbReference type="AGR" id="WB:WBGene00008872"/>
<dbReference type="WormBase" id="F15H10.5">
    <property type="protein sequence ID" value="CE46644"/>
    <property type="gene ID" value="WBGene00008872"/>
</dbReference>
<dbReference type="OrthoDB" id="5778419at2759"/>
<gene>
    <name evidence="2" type="ORF">CELE_F15H10.5</name>
    <name evidence="2 4" type="ORF">F15H10.5</name>
</gene>
<dbReference type="GeneID" id="184553"/>
<evidence type="ECO:0000313" key="4">
    <source>
        <dbReference type="WormBase" id="F15H10.5"/>
    </source>
</evidence>
<dbReference type="UCSC" id="F15H10.5">
    <property type="organism name" value="c. elegans"/>
</dbReference>
<evidence type="ECO:0000256" key="1">
    <source>
        <dbReference type="SAM" id="SignalP"/>
    </source>
</evidence>
<reference evidence="2 3" key="1">
    <citation type="journal article" date="1998" name="Science">
        <title>Genome sequence of the nematode C. elegans: a platform for investigating biology.</title>
        <authorList>
            <consortium name="The C. elegans sequencing consortium"/>
            <person name="Sulson J.E."/>
            <person name="Waterston R."/>
        </authorList>
    </citation>
    <scope>NUCLEOTIDE SEQUENCE [LARGE SCALE GENOMIC DNA]</scope>
    <source>
        <strain evidence="2 3">Bristol N2</strain>
    </source>
</reference>
<dbReference type="InParanoid" id="Q19489"/>
<keyword evidence="3" id="KW-1185">Reference proteome</keyword>
<organism evidence="2 3">
    <name type="scientific">Caenorhabditis elegans</name>
    <dbReference type="NCBI Taxonomy" id="6239"/>
    <lineage>
        <taxon>Eukaryota</taxon>
        <taxon>Metazoa</taxon>
        <taxon>Ecdysozoa</taxon>
        <taxon>Nematoda</taxon>
        <taxon>Chromadorea</taxon>
        <taxon>Rhabditida</taxon>
        <taxon>Rhabditina</taxon>
        <taxon>Rhabditomorpha</taxon>
        <taxon>Rhabditoidea</taxon>
        <taxon>Rhabditidae</taxon>
        <taxon>Peloderinae</taxon>
        <taxon>Caenorhabditis</taxon>
    </lineage>
</organism>
<dbReference type="PaxDb" id="6239-F15H10.5"/>
<dbReference type="EMBL" id="BX284605">
    <property type="protein sequence ID" value="CAA98262.4"/>
    <property type="molecule type" value="Genomic_DNA"/>
</dbReference>
<feature type="signal peptide" evidence="1">
    <location>
        <begin position="1"/>
        <end position="20"/>
    </location>
</feature>
<dbReference type="Proteomes" id="UP000001940">
    <property type="component" value="Chromosome V"/>
</dbReference>
<keyword evidence="1" id="KW-0732">Signal</keyword>
<name>Q19489_CAEEL</name>